<keyword evidence="4 5" id="KW-0326">Glycosidase</keyword>
<organism evidence="6 7">
    <name type="scientific">Wenyingzhuangia fucanilytica</name>
    <dbReference type="NCBI Taxonomy" id="1790137"/>
    <lineage>
        <taxon>Bacteria</taxon>
        <taxon>Pseudomonadati</taxon>
        <taxon>Bacteroidota</taxon>
        <taxon>Flavobacteriia</taxon>
        <taxon>Flavobacteriales</taxon>
        <taxon>Flavobacteriaceae</taxon>
        <taxon>Wenyingzhuangia</taxon>
    </lineage>
</organism>
<dbReference type="InterPro" id="IPR050727">
    <property type="entry name" value="GH43_arabinanases"/>
</dbReference>
<comment type="pathway">
    <text evidence="1">Glycan metabolism; L-arabinan degradation.</text>
</comment>
<reference evidence="6 7" key="1">
    <citation type="submission" date="2016-02" db="EMBL/GenBank/DDBJ databases">
        <authorList>
            <person name="Wen L."/>
            <person name="He K."/>
            <person name="Yang H."/>
        </authorList>
    </citation>
    <scope>NUCLEOTIDE SEQUENCE [LARGE SCALE GENOMIC DNA]</scope>
    <source>
        <strain evidence="6 7">CZ1127</strain>
    </source>
</reference>
<dbReference type="PROSITE" id="PS51257">
    <property type="entry name" value="PROKAR_LIPOPROTEIN"/>
    <property type="match status" value="1"/>
</dbReference>
<sequence>MEMKNNIKRACIYLPIAMLLIVVLSACGSKKVQKSETKTGTTQEVKHTEKVSFSYSEIEGIGKDPVYNRRDPSDIIKVDNKYYIWYTRMDKPVRSGYWGTIWYATSEDEGHTWQEQGMALGLGKEGAFDSHSVFTPNILAYKGKYYMYYTGVQPTPGNPDKKFEGNSTTDFTAIGVAVADSPEGPFKRPKNNVVIAHSEVSSDFDSYRVDDASLLVRDGKIWLYYKGRCIEHGKKGAHHTQMGVAIADNPEGPFKKYDHPLIEKGHEVLIWNQNGGVASLASLSKSIHWAKNGLDFSPVAKELTTIPMAPGLYRPHLEDGNTANEVPGWGICMRQSKGEAHLFRYEMKHLD</sequence>
<dbReference type="PANTHER" id="PTHR43301:SF3">
    <property type="entry name" value="ARABINAN ENDO-1,5-ALPHA-L-ARABINOSIDASE A-RELATED"/>
    <property type="match status" value="1"/>
</dbReference>
<protein>
    <recommendedName>
        <fullName evidence="8">Glycosyl hydrolase</fullName>
    </recommendedName>
</protein>
<dbReference type="Proteomes" id="UP000092967">
    <property type="component" value="Chromosome"/>
</dbReference>
<dbReference type="InterPro" id="IPR006710">
    <property type="entry name" value="Glyco_hydro_43"/>
</dbReference>
<dbReference type="GO" id="GO:0004553">
    <property type="term" value="F:hydrolase activity, hydrolyzing O-glycosyl compounds"/>
    <property type="evidence" value="ECO:0007669"/>
    <property type="project" value="InterPro"/>
</dbReference>
<gene>
    <name evidence="6" type="ORF">AXE80_03290</name>
</gene>
<dbReference type="Gene3D" id="2.115.10.20">
    <property type="entry name" value="Glycosyl hydrolase domain, family 43"/>
    <property type="match status" value="1"/>
</dbReference>
<evidence type="ECO:0008006" key="8">
    <source>
        <dbReference type="Google" id="ProtNLM"/>
    </source>
</evidence>
<proteinExistence type="inferred from homology"/>
<evidence type="ECO:0000256" key="4">
    <source>
        <dbReference type="ARBA" id="ARBA00023295"/>
    </source>
</evidence>
<evidence type="ECO:0000256" key="1">
    <source>
        <dbReference type="ARBA" id="ARBA00004834"/>
    </source>
</evidence>
<dbReference type="AlphaFoldDB" id="A0A1B1Y3P4"/>
<dbReference type="SUPFAM" id="SSF75005">
    <property type="entry name" value="Arabinanase/levansucrase/invertase"/>
    <property type="match status" value="1"/>
</dbReference>
<comment type="similarity">
    <text evidence="2 5">Belongs to the glycosyl hydrolase 43 family.</text>
</comment>
<keyword evidence="3 5" id="KW-0378">Hydrolase</keyword>
<dbReference type="KEGG" id="wfu:AXE80_03290"/>
<evidence type="ECO:0000313" key="7">
    <source>
        <dbReference type="Proteomes" id="UP000092967"/>
    </source>
</evidence>
<dbReference type="EMBL" id="CP014224">
    <property type="protein sequence ID" value="ANW95367.1"/>
    <property type="molecule type" value="Genomic_DNA"/>
</dbReference>
<dbReference type="PANTHER" id="PTHR43301">
    <property type="entry name" value="ARABINAN ENDO-1,5-ALPHA-L-ARABINOSIDASE"/>
    <property type="match status" value="1"/>
</dbReference>
<evidence type="ECO:0000256" key="2">
    <source>
        <dbReference type="ARBA" id="ARBA00009865"/>
    </source>
</evidence>
<name>A0A1B1Y3P4_9FLAO</name>
<dbReference type="GO" id="GO:0005975">
    <property type="term" value="P:carbohydrate metabolic process"/>
    <property type="evidence" value="ECO:0007669"/>
    <property type="project" value="InterPro"/>
</dbReference>
<evidence type="ECO:0000313" key="6">
    <source>
        <dbReference type="EMBL" id="ANW95367.1"/>
    </source>
</evidence>
<dbReference type="STRING" id="1790137.AXE80_03290"/>
<dbReference type="Pfam" id="PF04616">
    <property type="entry name" value="Glyco_hydro_43"/>
    <property type="match status" value="1"/>
</dbReference>
<accession>A0A1B1Y3P4</accession>
<dbReference type="OrthoDB" id="1016412at2"/>
<keyword evidence="7" id="KW-1185">Reference proteome</keyword>
<dbReference type="InterPro" id="IPR023296">
    <property type="entry name" value="Glyco_hydro_beta-prop_sf"/>
</dbReference>
<evidence type="ECO:0000256" key="3">
    <source>
        <dbReference type="ARBA" id="ARBA00022801"/>
    </source>
</evidence>
<evidence type="ECO:0000256" key="5">
    <source>
        <dbReference type="RuleBase" id="RU361187"/>
    </source>
</evidence>